<reference evidence="1" key="2">
    <citation type="journal article" date="2015" name="Data Brief">
        <title>Shoot transcriptome of the giant reed, Arundo donax.</title>
        <authorList>
            <person name="Barrero R.A."/>
            <person name="Guerrero F.D."/>
            <person name="Moolhuijzen P."/>
            <person name="Goolsby J.A."/>
            <person name="Tidwell J."/>
            <person name="Bellgard S.E."/>
            <person name="Bellgard M.I."/>
        </authorList>
    </citation>
    <scope>NUCLEOTIDE SEQUENCE</scope>
    <source>
        <tissue evidence="1">Shoot tissue taken approximately 20 cm above the soil surface</tissue>
    </source>
</reference>
<organism evidence="1">
    <name type="scientific">Arundo donax</name>
    <name type="common">Giant reed</name>
    <name type="synonym">Donax arundinaceus</name>
    <dbReference type="NCBI Taxonomy" id="35708"/>
    <lineage>
        <taxon>Eukaryota</taxon>
        <taxon>Viridiplantae</taxon>
        <taxon>Streptophyta</taxon>
        <taxon>Embryophyta</taxon>
        <taxon>Tracheophyta</taxon>
        <taxon>Spermatophyta</taxon>
        <taxon>Magnoliopsida</taxon>
        <taxon>Liliopsida</taxon>
        <taxon>Poales</taxon>
        <taxon>Poaceae</taxon>
        <taxon>PACMAD clade</taxon>
        <taxon>Arundinoideae</taxon>
        <taxon>Arundineae</taxon>
        <taxon>Arundo</taxon>
    </lineage>
</organism>
<dbReference type="EMBL" id="GBRH01237708">
    <property type="protein sequence ID" value="JAD60187.1"/>
    <property type="molecule type" value="Transcribed_RNA"/>
</dbReference>
<sequence length="32" mass="3772">MWCFRITKGRSKMLYCQVSISIVNSTPNYQCN</sequence>
<proteinExistence type="predicted"/>
<name>A0A0A9BLQ3_ARUDO</name>
<accession>A0A0A9BLQ3</accession>
<protein>
    <submittedName>
        <fullName evidence="1">Uncharacterized protein</fullName>
    </submittedName>
</protein>
<dbReference type="AlphaFoldDB" id="A0A0A9BLQ3"/>
<reference evidence="1" key="1">
    <citation type="submission" date="2014-09" db="EMBL/GenBank/DDBJ databases">
        <authorList>
            <person name="Magalhaes I.L.F."/>
            <person name="Oliveira U."/>
            <person name="Santos F.R."/>
            <person name="Vidigal T.H.D.A."/>
            <person name="Brescovit A.D."/>
            <person name="Santos A.J."/>
        </authorList>
    </citation>
    <scope>NUCLEOTIDE SEQUENCE</scope>
    <source>
        <tissue evidence="1">Shoot tissue taken approximately 20 cm above the soil surface</tissue>
    </source>
</reference>
<evidence type="ECO:0000313" key="1">
    <source>
        <dbReference type="EMBL" id="JAD60187.1"/>
    </source>
</evidence>